<keyword evidence="1" id="KW-0328">Glycosyltransferase</keyword>
<dbReference type="GO" id="GO:0016757">
    <property type="term" value="F:glycosyltransferase activity"/>
    <property type="evidence" value="ECO:0007669"/>
    <property type="project" value="UniProtKB-KW"/>
</dbReference>
<name>A0A7X2P474_9FIRM</name>
<evidence type="ECO:0000256" key="2">
    <source>
        <dbReference type="ARBA" id="ARBA00022679"/>
    </source>
</evidence>
<organism evidence="4 5">
    <name type="scientific">Oliverpabstia intestinalis</name>
    <dbReference type="NCBI Taxonomy" id="2606633"/>
    <lineage>
        <taxon>Bacteria</taxon>
        <taxon>Bacillati</taxon>
        <taxon>Bacillota</taxon>
        <taxon>Clostridia</taxon>
        <taxon>Lachnospirales</taxon>
        <taxon>Lachnospiraceae</taxon>
        <taxon>Oliverpabstia</taxon>
    </lineage>
</organism>
<dbReference type="Pfam" id="PF00534">
    <property type="entry name" value="Glycos_transf_1"/>
    <property type="match status" value="1"/>
</dbReference>
<dbReference type="PANTHER" id="PTHR12526">
    <property type="entry name" value="GLYCOSYLTRANSFERASE"/>
    <property type="match status" value="1"/>
</dbReference>
<evidence type="ECO:0000256" key="1">
    <source>
        <dbReference type="ARBA" id="ARBA00022676"/>
    </source>
</evidence>
<dbReference type="RefSeq" id="WP_154432630.1">
    <property type="nucleotide sequence ID" value="NZ_VUMS01000019.1"/>
</dbReference>
<dbReference type="CDD" id="cd03801">
    <property type="entry name" value="GT4_PimA-like"/>
    <property type="match status" value="1"/>
</dbReference>
<sequence>MADRQKIRVCMMGSRPSVKGGMSSVVRQQLQHNWGTGIEIRYMATHMSGSAVKRCLLFAKSYLQLLLSLIFQNGKTDILYLHMSYKGSFSRKYLIYKLAYFFGKKVILHMHGSEFRQYYDNADVKRKRRICELLEGSSRVIVLGEYWHQFIRKIAPEASIEVIQNAVAIPDEMASWNDRSIQLLYLGVLIPRKGVQDLLDAMEILNNRGTLRLRNIRLIVGGTGDEMAALQAQCRRLHLEEYVEFAGWVDGQSKKELLRNSQCLILPSYNEGLPVAILEALSYGVPVVSTDVGSIRDAVREGVSGHLVSPHAPAEIASAIEDITEQKEKWLRYSGQARSLAVQNFNETLFFGRIETIIRSVADGGRENDGATN</sequence>
<dbReference type="PANTHER" id="PTHR12526:SF510">
    <property type="entry name" value="D-INOSITOL 3-PHOSPHATE GLYCOSYLTRANSFERASE"/>
    <property type="match status" value="1"/>
</dbReference>
<dbReference type="InterPro" id="IPR001296">
    <property type="entry name" value="Glyco_trans_1"/>
</dbReference>
<evidence type="ECO:0000313" key="5">
    <source>
        <dbReference type="Proteomes" id="UP000440513"/>
    </source>
</evidence>
<keyword evidence="2 4" id="KW-0808">Transferase</keyword>
<feature type="domain" description="Glycosyl transferase family 1" evidence="3">
    <location>
        <begin position="176"/>
        <end position="338"/>
    </location>
</feature>
<protein>
    <submittedName>
        <fullName evidence="4">Glycosyltransferase family 4 protein</fullName>
    </submittedName>
</protein>
<accession>A0A7X2P474</accession>
<dbReference type="SUPFAM" id="SSF53756">
    <property type="entry name" value="UDP-Glycosyltransferase/glycogen phosphorylase"/>
    <property type="match status" value="1"/>
</dbReference>
<evidence type="ECO:0000259" key="3">
    <source>
        <dbReference type="Pfam" id="PF00534"/>
    </source>
</evidence>
<dbReference type="EMBL" id="VUMS01000019">
    <property type="protein sequence ID" value="MST67187.1"/>
    <property type="molecule type" value="Genomic_DNA"/>
</dbReference>
<dbReference type="Proteomes" id="UP000440513">
    <property type="component" value="Unassembled WGS sequence"/>
</dbReference>
<comment type="caution">
    <text evidence="4">The sequence shown here is derived from an EMBL/GenBank/DDBJ whole genome shotgun (WGS) entry which is preliminary data.</text>
</comment>
<gene>
    <name evidence="4" type="ORF">FYJ57_10765</name>
</gene>
<keyword evidence="5" id="KW-1185">Reference proteome</keyword>
<reference evidence="4 5" key="1">
    <citation type="submission" date="2019-08" db="EMBL/GenBank/DDBJ databases">
        <title>In-depth cultivation of the pig gut microbiome towards novel bacterial diversity and tailored functional studies.</title>
        <authorList>
            <person name="Wylensek D."/>
            <person name="Hitch T.C.A."/>
            <person name="Clavel T."/>
        </authorList>
    </citation>
    <scope>NUCLEOTIDE SEQUENCE [LARGE SCALE GENOMIC DNA]</scope>
    <source>
        <strain evidence="4 5">BSM-380-WT-5A</strain>
    </source>
</reference>
<dbReference type="Gene3D" id="3.40.50.2000">
    <property type="entry name" value="Glycogen Phosphorylase B"/>
    <property type="match status" value="2"/>
</dbReference>
<proteinExistence type="predicted"/>
<dbReference type="AlphaFoldDB" id="A0A7X2P474"/>
<evidence type="ECO:0000313" key="4">
    <source>
        <dbReference type="EMBL" id="MST67187.1"/>
    </source>
</evidence>